<dbReference type="SUPFAM" id="SSF55961">
    <property type="entry name" value="Bet v1-like"/>
    <property type="match status" value="1"/>
</dbReference>
<dbReference type="Gene3D" id="3.30.530.20">
    <property type="match status" value="1"/>
</dbReference>
<dbReference type="CDD" id="cd07814">
    <property type="entry name" value="SRPBCC_CalC_Aha1-like"/>
    <property type="match status" value="1"/>
</dbReference>
<dbReference type="Pfam" id="PF08327">
    <property type="entry name" value="AHSA1"/>
    <property type="match status" value="1"/>
</dbReference>
<evidence type="ECO:0000313" key="3">
    <source>
        <dbReference type="EMBL" id="MBB3130654.1"/>
    </source>
</evidence>
<proteinExistence type="inferred from homology"/>
<dbReference type="EMBL" id="JACHXJ010000005">
    <property type="protein sequence ID" value="MBB3130654.1"/>
    <property type="molecule type" value="Genomic_DNA"/>
</dbReference>
<comment type="caution">
    <text evidence="3">The sequence shown here is derived from an EMBL/GenBank/DDBJ whole genome shotgun (WGS) entry which is preliminary data.</text>
</comment>
<dbReference type="InterPro" id="IPR023393">
    <property type="entry name" value="START-like_dom_sf"/>
</dbReference>
<evidence type="ECO:0000256" key="1">
    <source>
        <dbReference type="ARBA" id="ARBA00006817"/>
    </source>
</evidence>
<feature type="domain" description="Activator of Hsp90 ATPase homologue 1/2-like C-terminal" evidence="2">
    <location>
        <begin position="38"/>
        <end position="148"/>
    </location>
</feature>
<dbReference type="Proteomes" id="UP000517523">
    <property type="component" value="Unassembled WGS sequence"/>
</dbReference>
<organism evidence="3 4">
    <name type="scientific">Paenibacillus rhizosphaerae</name>
    <dbReference type="NCBI Taxonomy" id="297318"/>
    <lineage>
        <taxon>Bacteria</taxon>
        <taxon>Bacillati</taxon>
        <taxon>Bacillota</taxon>
        <taxon>Bacilli</taxon>
        <taxon>Bacillales</taxon>
        <taxon>Paenibacillaceae</taxon>
        <taxon>Paenibacillus</taxon>
    </lineage>
</organism>
<comment type="similarity">
    <text evidence="1">Belongs to the AHA1 family.</text>
</comment>
<dbReference type="InterPro" id="IPR013538">
    <property type="entry name" value="ASHA1/2-like_C"/>
</dbReference>
<gene>
    <name evidence="3" type="ORF">FHS19_005373</name>
</gene>
<protein>
    <submittedName>
        <fullName evidence="3">Uncharacterized protein YndB with AHSA1/START domain</fullName>
    </submittedName>
</protein>
<dbReference type="RefSeq" id="WP_183584759.1">
    <property type="nucleotide sequence ID" value="NZ_JACHXJ010000005.1"/>
</dbReference>
<sequence length="156" mass="17221">MSKSTSKLAVPIANDAAKPVGLTAAAGFQVGVRRTFPVSREAAWSLLTSPEGMMVWLGELPVLEFKPGTAYTSKEGNHGEIRVVNPGEQIRLTWQRPGWIHPSTVQIRLLEAKTGTTISFHQEKLADIQQREQMKAYWEEAADHIREQLAAGESQA</sequence>
<name>A0A839TU55_9BACL</name>
<evidence type="ECO:0000259" key="2">
    <source>
        <dbReference type="Pfam" id="PF08327"/>
    </source>
</evidence>
<evidence type="ECO:0000313" key="4">
    <source>
        <dbReference type="Proteomes" id="UP000517523"/>
    </source>
</evidence>
<reference evidence="3 4" key="1">
    <citation type="submission" date="2020-08" db="EMBL/GenBank/DDBJ databases">
        <title>Genomic Encyclopedia of Type Strains, Phase III (KMG-III): the genomes of soil and plant-associated and newly described type strains.</title>
        <authorList>
            <person name="Whitman W."/>
        </authorList>
    </citation>
    <scope>NUCLEOTIDE SEQUENCE [LARGE SCALE GENOMIC DNA]</scope>
    <source>
        <strain evidence="3 4">CECT 5831</strain>
    </source>
</reference>
<dbReference type="AlphaFoldDB" id="A0A839TU55"/>
<accession>A0A839TU55</accession>